<keyword evidence="4 7" id="KW-0665">Pyrimidine biosynthesis</keyword>
<organism evidence="10 11">
    <name type="scientific">Dongia sedimenti</name>
    <dbReference type="NCBI Taxonomy" id="3064282"/>
    <lineage>
        <taxon>Bacteria</taxon>
        <taxon>Pseudomonadati</taxon>
        <taxon>Pseudomonadota</taxon>
        <taxon>Alphaproteobacteria</taxon>
        <taxon>Rhodospirillales</taxon>
        <taxon>Dongiaceae</taxon>
        <taxon>Dongia</taxon>
    </lineage>
</organism>
<dbReference type="InterPro" id="IPR013785">
    <property type="entry name" value="Aldolase_TIM"/>
</dbReference>
<dbReference type="GO" id="GO:0004590">
    <property type="term" value="F:orotidine-5'-phosphate decarboxylase activity"/>
    <property type="evidence" value="ECO:0007669"/>
    <property type="project" value="UniProtKB-EC"/>
</dbReference>
<evidence type="ECO:0000256" key="2">
    <source>
        <dbReference type="ARBA" id="ARBA00004861"/>
    </source>
</evidence>
<evidence type="ECO:0000256" key="5">
    <source>
        <dbReference type="ARBA" id="ARBA00023239"/>
    </source>
</evidence>
<dbReference type="PROSITE" id="PS00156">
    <property type="entry name" value="OMPDECASE"/>
    <property type="match status" value="1"/>
</dbReference>
<dbReference type="InterPro" id="IPR001754">
    <property type="entry name" value="OMPdeCOase_dom"/>
</dbReference>
<comment type="similarity">
    <text evidence="7">Belongs to the OMP decarboxylase family. Type 1 subfamily.</text>
</comment>
<dbReference type="EC" id="4.1.1.23" evidence="7"/>
<evidence type="ECO:0000256" key="8">
    <source>
        <dbReference type="RuleBase" id="RU000512"/>
    </source>
</evidence>
<dbReference type="NCBIfam" id="NF001273">
    <property type="entry name" value="PRK00230.1"/>
    <property type="match status" value="1"/>
</dbReference>
<dbReference type="NCBIfam" id="TIGR01740">
    <property type="entry name" value="pyrF"/>
    <property type="match status" value="1"/>
</dbReference>
<keyword evidence="3 7" id="KW-0210">Decarboxylase</keyword>
<dbReference type="HAMAP" id="MF_01200_B">
    <property type="entry name" value="OMPdecase_type1_B"/>
    <property type="match status" value="1"/>
</dbReference>
<evidence type="ECO:0000256" key="7">
    <source>
        <dbReference type="HAMAP-Rule" id="MF_01200"/>
    </source>
</evidence>
<comment type="catalytic activity">
    <reaction evidence="6 7 8">
        <text>orotidine 5'-phosphate + H(+) = UMP + CO2</text>
        <dbReference type="Rhea" id="RHEA:11596"/>
        <dbReference type="ChEBI" id="CHEBI:15378"/>
        <dbReference type="ChEBI" id="CHEBI:16526"/>
        <dbReference type="ChEBI" id="CHEBI:57538"/>
        <dbReference type="ChEBI" id="CHEBI:57865"/>
        <dbReference type="EC" id="4.1.1.23"/>
    </reaction>
</comment>
<dbReference type="CDD" id="cd04725">
    <property type="entry name" value="OMP_decarboxylase_like"/>
    <property type="match status" value="1"/>
</dbReference>
<evidence type="ECO:0000256" key="4">
    <source>
        <dbReference type="ARBA" id="ARBA00022975"/>
    </source>
</evidence>
<feature type="binding site" evidence="7">
    <location>
        <position position="206"/>
    </location>
    <ligand>
        <name>substrate</name>
    </ligand>
</feature>
<feature type="binding site" evidence="7">
    <location>
        <position position="227"/>
    </location>
    <ligand>
        <name>substrate</name>
    </ligand>
</feature>
<comment type="function">
    <text evidence="1 7">Catalyzes the decarboxylation of orotidine 5'-monophosphate (OMP) to uridine 5'-monophosphate (UMP).</text>
</comment>
<evidence type="ECO:0000259" key="9">
    <source>
        <dbReference type="SMART" id="SM00934"/>
    </source>
</evidence>
<dbReference type="InterPro" id="IPR014732">
    <property type="entry name" value="OMPdecase"/>
</dbReference>
<feature type="binding site" evidence="7">
    <location>
        <position position="226"/>
    </location>
    <ligand>
        <name>substrate</name>
    </ligand>
</feature>
<dbReference type="SMART" id="SM00934">
    <property type="entry name" value="OMPdecase"/>
    <property type="match status" value="1"/>
</dbReference>
<gene>
    <name evidence="7 10" type="primary">pyrF</name>
    <name evidence="10" type="ORF">Q8A70_14895</name>
</gene>
<comment type="caution">
    <text evidence="10">The sequence shown here is derived from an EMBL/GenBank/DDBJ whole genome shotgun (WGS) entry which is preliminary data.</text>
</comment>
<dbReference type="EMBL" id="JAUYVI010000004">
    <property type="protein sequence ID" value="MDQ7248971.1"/>
    <property type="molecule type" value="Genomic_DNA"/>
</dbReference>
<proteinExistence type="inferred from homology"/>
<feature type="binding site" evidence="7">
    <location>
        <begin position="72"/>
        <end position="81"/>
    </location>
    <ligand>
        <name>substrate</name>
    </ligand>
</feature>
<evidence type="ECO:0000256" key="6">
    <source>
        <dbReference type="ARBA" id="ARBA00049157"/>
    </source>
</evidence>
<sequence length="249" mass="26126">MKLVRKSGVLAAIDTADLDAAAAQAGRLGPSVAGIKLGLEFYMAHGAPGYRRIAATIAAQKSTLGPAPIFLDLKFHDIPNTVAGAVRSVAPLEPLILNVHASGGKTMMRAARDAAAESAEKFNLRRPKVIGVTVLTSLDDVDLRRVGQAVPARDQVLRLAELARESELDGVVCSPQEITALRERLGNDFLLVTPGIRPDWAATGDQKRVMTPAEAARAGADYLVIGRPITADEDPAGAAGRIVAEIDAA</sequence>
<dbReference type="InterPro" id="IPR018089">
    <property type="entry name" value="OMPdecase_AS"/>
</dbReference>
<comment type="subunit">
    <text evidence="7">Homodimer.</text>
</comment>
<comment type="pathway">
    <text evidence="2 7 8">Pyrimidine metabolism; UMP biosynthesis via de novo pathway; UMP from orotate: step 2/2.</text>
</comment>
<keyword evidence="11" id="KW-1185">Reference proteome</keyword>
<name>A0ABU0YML0_9PROT</name>
<evidence type="ECO:0000313" key="10">
    <source>
        <dbReference type="EMBL" id="MDQ7248971.1"/>
    </source>
</evidence>
<dbReference type="PANTHER" id="PTHR32119:SF2">
    <property type="entry name" value="OROTIDINE 5'-PHOSPHATE DECARBOXYLASE"/>
    <property type="match status" value="1"/>
</dbReference>
<evidence type="ECO:0000313" key="11">
    <source>
        <dbReference type="Proteomes" id="UP001230156"/>
    </source>
</evidence>
<feature type="active site" description="Proton donor" evidence="7">
    <location>
        <position position="74"/>
    </location>
</feature>
<feature type="domain" description="Orotidine 5'-phosphate decarboxylase" evidence="9">
    <location>
        <begin position="8"/>
        <end position="242"/>
    </location>
</feature>
<dbReference type="Proteomes" id="UP001230156">
    <property type="component" value="Unassembled WGS sequence"/>
</dbReference>
<dbReference type="InterPro" id="IPR047596">
    <property type="entry name" value="OMPdecase_bac"/>
</dbReference>
<dbReference type="Gene3D" id="3.20.20.70">
    <property type="entry name" value="Aldolase class I"/>
    <property type="match status" value="1"/>
</dbReference>
<protein>
    <recommendedName>
        <fullName evidence="7">Orotidine 5'-phosphate decarboxylase</fullName>
        <ecNumber evidence="7">4.1.1.23</ecNumber>
    </recommendedName>
    <alternativeName>
        <fullName evidence="7">OMP decarboxylase</fullName>
        <shortName evidence="7">OMPDCase</shortName>
        <shortName evidence="7">OMPdecase</shortName>
    </alternativeName>
</protein>
<feature type="binding site" evidence="7">
    <location>
        <position position="14"/>
    </location>
    <ligand>
        <name>substrate</name>
    </ligand>
</feature>
<dbReference type="InterPro" id="IPR011060">
    <property type="entry name" value="RibuloseP-bd_barrel"/>
</dbReference>
<feature type="binding site" evidence="7">
    <location>
        <position position="36"/>
    </location>
    <ligand>
        <name>substrate</name>
    </ligand>
</feature>
<dbReference type="Pfam" id="PF00215">
    <property type="entry name" value="OMPdecase"/>
    <property type="match status" value="1"/>
</dbReference>
<feature type="binding site" evidence="7">
    <location>
        <position position="197"/>
    </location>
    <ligand>
        <name>substrate</name>
    </ligand>
</feature>
<dbReference type="PANTHER" id="PTHR32119">
    <property type="entry name" value="OROTIDINE 5'-PHOSPHATE DECARBOXYLASE"/>
    <property type="match status" value="1"/>
</dbReference>
<evidence type="ECO:0000256" key="3">
    <source>
        <dbReference type="ARBA" id="ARBA00022793"/>
    </source>
</evidence>
<evidence type="ECO:0000256" key="1">
    <source>
        <dbReference type="ARBA" id="ARBA00002356"/>
    </source>
</evidence>
<reference evidence="11" key="1">
    <citation type="submission" date="2023-08" db="EMBL/GenBank/DDBJ databases">
        <title>Rhodospirillaceae gen. nov., a novel taxon isolated from the Yangtze River Yuezi River estuary sludge.</title>
        <authorList>
            <person name="Ruan L."/>
        </authorList>
    </citation>
    <scope>NUCLEOTIDE SEQUENCE [LARGE SCALE GENOMIC DNA]</scope>
    <source>
        <strain evidence="11">R-7</strain>
    </source>
</reference>
<dbReference type="RefSeq" id="WP_379956666.1">
    <property type="nucleotide sequence ID" value="NZ_JAUYVI010000004.1"/>
</dbReference>
<dbReference type="SUPFAM" id="SSF51366">
    <property type="entry name" value="Ribulose-phoshate binding barrel"/>
    <property type="match status" value="1"/>
</dbReference>
<keyword evidence="5 7" id="KW-0456">Lyase</keyword>
<feature type="binding site" evidence="7">
    <location>
        <position position="136"/>
    </location>
    <ligand>
        <name>substrate</name>
    </ligand>
</feature>
<accession>A0ABU0YML0</accession>